<dbReference type="Proteomes" id="UP000006681">
    <property type="component" value="Chromosome"/>
</dbReference>
<dbReference type="KEGG" id="vdi:Vdis_0113"/>
<dbReference type="AlphaFoldDB" id="E1QSD3"/>
<sequence>MAISKGDLALCADELRSMGFDAGRLTISVRDYVLSRVCQLIRDGKTRVDDWVNNELRRYGVPFINVRFEDLGRYVRVFVDLASIEELAYEGPLRCDPKDINGLPYRVALVMCELVKEHLRNYLGMT</sequence>
<dbReference type="HOGENOM" id="CLU_1976655_0_0_2"/>
<proteinExistence type="predicted"/>
<name>E1QSD3_VULDI</name>
<dbReference type="RefSeq" id="WP_013335251.1">
    <property type="nucleotide sequence ID" value="NC_014537.1"/>
</dbReference>
<organism evidence="1 2">
    <name type="scientific">Vulcanisaeta distributa (strain DSM 14429 / JCM 11212 / NBRC 100878 / IC-017)</name>
    <dbReference type="NCBI Taxonomy" id="572478"/>
    <lineage>
        <taxon>Archaea</taxon>
        <taxon>Thermoproteota</taxon>
        <taxon>Thermoprotei</taxon>
        <taxon>Thermoproteales</taxon>
        <taxon>Thermoproteaceae</taxon>
        <taxon>Vulcanisaeta</taxon>
    </lineage>
</organism>
<reference evidence="2" key="2">
    <citation type="journal article" date="2010" name="Stand. Genomic Sci.">
        <title>Complete genome sequence of Vulcanisaeta distributa type strain (IC-017T).</title>
        <authorList>
            <person name="Mavromatis K."/>
            <person name="Sikorski J."/>
            <person name="Pabst E."/>
            <person name="Teshima H."/>
            <person name="Lapidus A."/>
            <person name="Lucas S."/>
            <person name="Nolan M."/>
            <person name="Glavina Del Rio T."/>
            <person name="Cheng J."/>
            <person name="Bruce D."/>
            <person name="Goodwin L."/>
            <person name="Pitluck S."/>
            <person name="Liolios K."/>
            <person name="Ivanova N."/>
            <person name="Mikhailova N."/>
            <person name="Pati A."/>
            <person name="Chen A."/>
            <person name="Palaniappan K."/>
            <person name="Land M."/>
            <person name="Hauser L."/>
            <person name="Chang Y."/>
            <person name="Jeffries C."/>
            <person name="Rohde M."/>
            <person name="Spring S."/>
            <person name="Goker M."/>
            <person name="Wirth R."/>
            <person name="Woyke T."/>
            <person name="Bristow J."/>
            <person name="Eisen J."/>
            <person name="Markowitz V."/>
            <person name="Hugenholtz P."/>
            <person name="Klenk H."/>
            <person name="Kyrpides N."/>
        </authorList>
    </citation>
    <scope>NUCLEOTIDE SEQUENCE [LARGE SCALE GENOMIC DNA]</scope>
    <source>
        <strain evidence="2">DSM 14429 / JCM 11212 / NBRC 100878 / IC-017</strain>
    </source>
</reference>
<dbReference type="GeneID" id="9751029"/>
<reference evidence="1 2" key="1">
    <citation type="journal article" date="2010" name="Stand. Genomic Sci.">
        <title>Complete genome sequence of Vulcanisaeta distributa type strain (IC-017).</title>
        <authorList>
            <person name="Mavromatis K."/>
            <person name="Sikorski J."/>
            <person name="Pabst E."/>
            <person name="Teshima H."/>
            <person name="Lapidus A."/>
            <person name="Lucas S."/>
            <person name="Nolan M."/>
            <person name="Glavina Del Rio T."/>
            <person name="Cheng J.F."/>
            <person name="Bruce D."/>
            <person name="Goodwin L."/>
            <person name="Pitluck S."/>
            <person name="Liolios K."/>
            <person name="Ivanova N."/>
            <person name="Mikhailova N."/>
            <person name="Pati A."/>
            <person name="Chen A."/>
            <person name="Palaniappan K."/>
            <person name="Land M."/>
            <person name="Hauser L."/>
            <person name="Chang Y.J."/>
            <person name="Jeffries C.D."/>
            <person name="Rohde M."/>
            <person name="Spring S."/>
            <person name="Goker M."/>
            <person name="Wirth R."/>
            <person name="Woyke T."/>
            <person name="Bristow J."/>
            <person name="Eisen J.A."/>
            <person name="Markowitz V."/>
            <person name="Hugenholtz P."/>
            <person name="Klenk H.P."/>
            <person name="Kyrpides N.C."/>
        </authorList>
    </citation>
    <scope>NUCLEOTIDE SEQUENCE [LARGE SCALE GENOMIC DNA]</scope>
    <source>
        <strain evidence="2">DSM 14429 / JCM 11212 / NBRC 100878 / IC-017</strain>
    </source>
</reference>
<dbReference type="EMBL" id="CP002100">
    <property type="protein sequence ID" value="ADN49526.1"/>
    <property type="molecule type" value="Genomic_DNA"/>
</dbReference>
<evidence type="ECO:0000313" key="2">
    <source>
        <dbReference type="Proteomes" id="UP000006681"/>
    </source>
</evidence>
<keyword evidence="2" id="KW-1185">Reference proteome</keyword>
<evidence type="ECO:0000313" key="1">
    <source>
        <dbReference type="EMBL" id="ADN49526.1"/>
    </source>
</evidence>
<protein>
    <submittedName>
        <fullName evidence="1">Uncharacterized protein</fullName>
    </submittedName>
</protein>
<gene>
    <name evidence="1" type="ordered locus">Vdis_0113</name>
</gene>
<accession>E1QSD3</accession>